<name>A0AAP0JJK2_9MAGN</name>
<protein>
    <recommendedName>
        <fullName evidence="8">Bifunctional inhibitor/plant lipid transfer protein/seed storage helical domain-containing protein</fullName>
    </recommendedName>
</protein>
<feature type="domain" description="Bifunctional inhibitor/plant lipid transfer protein/seed storage helical" evidence="8">
    <location>
        <begin position="22"/>
        <end position="106"/>
    </location>
</feature>
<gene>
    <name evidence="9" type="ORF">Syun_013658</name>
</gene>
<proteinExistence type="inferred from homology"/>
<evidence type="ECO:0000256" key="1">
    <source>
        <dbReference type="ARBA" id="ARBA00009748"/>
    </source>
</evidence>
<feature type="compositionally biased region" description="Acidic residues" evidence="5">
    <location>
        <begin position="182"/>
        <end position="191"/>
    </location>
</feature>
<evidence type="ECO:0000256" key="4">
    <source>
        <dbReference type="ARBA" id="ARBA00023180"/>
    </source>
</evidence>
<feature type="compositionally biased region" description="Low complexity" evidence="5">
    <location>
        <begin position="192"/>
        <end position="204"/>
    </location>
</feature>
<keyword evidence="6" id="KW-0472">Membrane</keyword>
<dbReference type="Pfam" id="PF14368">
    <property type="entry name" value="LTP_2"/>
    <property type="match status" value="1"/>
</dbReference>
<feature type="region of interest" description="Disordered" evidence="5">
    <location>
        <begin position="103"/>
        <end position="204"/>
    </location>
</feature>
<keyword evidence="6" id="KW-0812">Transmembrane</keyword>
<evidence type="ECO:0000313" key="10">
    <source>
        <dbReference type="Proteomes" id="UP001420932"/>
    </source>
</evidence>
<keyword evidence="10" id="KW-1185">Reference proteome</keyword>
<dbReference type="InterPro" id="IPR036312">
    <property type="entry name" value="Bifun_inhib/LTP/seed_sf"/>
</dbReference>
<evidence type="ECO:0000256" key="3">
    <source>
        <dbReference type="ARBA" id="ARBA00023157"/>
    </source>
</evidence>
<evidence type="ECO:0000256" key="5">
    <source>
        <dbReference type="SAM" id="MobiDB-lite"/>
    </source>
</evidence>
<accession>A0AAP0JJK2</accession>
<evidence type="ECO:0000256" key="7">
    <source>
        <dbReference type="SAM" id="SignalP"/>
    </source>
</evidence>
<keyword evidence="3" id="KW-1015">Disulfide bond</keyword>
<feature type="compositionally biased region" description="Pro residues" evidence="5">
    <location>
        <begin position="134"/>
        <end position="144"/>
    </location>
</feature>
<evidence type="ECO:0000256" key="6">
    <source>
        <dbReference type="SAM" id="Phobius"/>
    </source>
</evidence>
<comment type="similarity">
    <text evidence="1">Belongs to the plant LTP family.</text>
</comment>
<dbReference type="EMBL" id="JBBNAF010000006">
    <property type="protein sequence ID" value="KAK9134328.1"/>
    <property type="molecule type" value="Genomic_DNA"/>
</dbReference>
<evidence type="ECO:0000313" key="9">
    <source>
        <dbReference type="EMBL" id="KAK9134328.1"/>
    </source>
</evidence>
<dbReference type="SUPFAM" id="SSF47699">
    <property type="entry name" value="Bifunctional inhibitor/lipid-transfer protein/seed storage 2S albumin"/>
    <property type="match status" value="1"/>
</dbReference>
<comment type="caution">
    <text evidence="9">The sequence shown here is derived from an EMBL/GenBank/DDBJ whole genome shotgun (WGS) entry which is preliminary data.</text>
</comment>
<organism evidence="9 10">
    <name type="scientific">Stephania yunnanensis</name>
    <dbReference type="NCBI Taxonomy" id="152371"/>
    <lineage>
        <taxon>Eukaryota</taxon>
        <taxon>Viridiplantae</taxon>
        <taxon>Streptophyta</taxon>
        <taxon>Embryophyta</taxon>
        <taxon>Tracheophyta</taxon>
        <taxon>Spermatophyta</taxon>
        <taxon>Magnoliopsida</taxon>
        <taxon>Ranunculales</taxon>
        <taxon>Menispermaceae</taxon>
        <taxon>Menispermoideae</taxon>
        <taxon>Cissampelideae</taxon>
        <taxon>Stephania</taxon>
    </lineage>
</organism>
<feature type="compositionally biased region" description="Pro residues" evidence="5">
    <location>
        <begin position="109"/>
        <end position="127"/>
    </location>
</feature>
<evidence type="ECO:0000256" key="2">
    <source>
        <dbReference type="ARBA" id="ARBA00022729"/>
    </source>
</evidence>
<keyword evidence="4" id="KW-0325">Glycoprotein</keyword>
<dbReference type="AlphaFoldDB" id="A0AAP0JJK2"/>
<feature type="signal peptide" evidence="7">
    <location>
        <begin position="1"/>
        <end position="22"/>
    </location>
</feature>
<dbReference type="PANTHER" id="PTHR33044">
    <property type="entry name" value="BIFUNCTIONAL INHIBITOR/LIPID-TRANSFER PROTEIN/SEED STORAGE 2S ALBUMIN SUPERFAMILY PROTEIN-RELATED"/>
    <property type="match status" value="1"/>
</dbReference>
<dbReference type="CDD" id="cd00010">
    <property type="entry name" value="AAI_LTSS"/>
    <property type="match status" value="1"/>
</dbReference>
<dbReference type="Gene3D" id="1.10.110.10">
    <property type="entry name" value="Plant lipid-transfer and hydrophobic proteins"/>
    <property type="match status" value="1"/>
</dbReference>
<keyword evidence="2 7" id="KW-0732">Signal</keyword>
<dbReference type="InterPro" id="IPR043325">
    <property type="entry name" value="LTSS"/>
</dbReference>
<dbReference type="InterPro" id="IPR016140">
    <property type="entry name" value="Bifunc_inhib/LTP/seed_store"/>
</dbReference>
<dbReference type="Proteomes" id="UP001420932">
    <property type="component" value="Unassembled WGS sequence"/>
</dbReference>
<evidence type="ECO:0000259" key="8">
    <source>
        <dbReference type="Pfam" id="PF14368"/>
    </source>
</evidence>
<feature type="chain" id="PRO_5042884898" description="Bifunctional inhibitor/plant lipid transfer protein/seed storage helical domain-containing protein" evidence="7">
    <location>
        <begin position="23"/>
        <end position="227"/>
    </location>
</feature>
<reference evidence="9 10" key="1">
    <citation type="submission" date="2024-01" db="EMBL/GenBank/DDBJ databases">
        <title>Genome assemblies of Stephania.</title>
        <authorList>
            <person name="Yang L."/>
        </authorList>
    </citation>
    <scope>NUCLEOTIDE SEQUENCE [LARGE SCALE GENOMIC DNA]</scope>
    <source>
        <strain evidence="9">YNDBR</strain>
        <tissue evidence="9">Leaf</tissue>
    </source>
</reference>
<sequence length="227" mass="22913">MAKAWSALLLITLMLTALLVSGEEPAAAAPSPSPECTTIAYDMIDCLSYIDARSDKAQPTAECCTGVKSVLRTDPDCLCAALNGAVELGIQLDVSRSLGLPSDFSVPDAPSPSPASPVPVPDAPSPSPVADIPSPAPVSPPEQSPPSDSTSIPSPPPSDDVGDGDESPPSDSTSTPSPPPSNDDDDDDNGDEGTSNAPAPSPSAAYITTSANAVILLSAVIFTILCF</sequence>
<keyword evidence="6" id="KW-1133">Transmembrane helix</keyword>
<feature type="transmembrane region" description="Helical" evidence="6">
    <location>
        <begin position="204"/>
        <end position="226"/>
    </location>
</feature>